<protein>
    <recommendedName>
        <fullName evidence="3">Secreted protein</fullName>
    </recommendedName>
</protein>
<evidence type="ECO:0000313" key="2">
    <source>
        <dbReference type="Proteomes" id="UP001272137"/>
    </source>
</evidence>
<comment type="caution">
    <text evidence="1">The sequence shown here is derived from an EMBL/GenBank/DDBJ whole genome shotgun (WGS) entry which is preliminary data.</text>
</comment>
<dbReference type="AlphaFoldDB" id="A0AAW9CPU7"/>
<dbReference type="EMBL" id="QXCT01000001">
    <property type="protein sequence ID" value="MDW9251856.1"/>
    <property type="molecule type" value="Genomic_DNA"/>
</dbReference>
<accession>A0AAW9CPU7</accession>
<evidence type="ECO:0008006" key="3">
    <source>
        <dbReference type="Google" id="ProtNLM"/>
    </source>
</evidence>
<gene>
    <name evidence="1" type="ORF">C7S16_6673</name>
</gene>
<organism evidence="1 2">
    <name type="scientific">Burkholderia thailandensis</name>
    <dbReference type="NCBI Taxonomy" id="57975"/>
    <lineage>
        <taxon>Bacteria</taxon>
        <taxon>Pseudomonadati</taxon>
        <taxon>Pseudomonadota</taxon>
        <taxon>Betaproteobacteria</taxon>
        <taxon>Burkholderiales</taxon>
        <taxon>Burkholderiaceae</taxon>
        <taxon>Burkholderia</taxon>
        <taxon>pseudomallei group</taxon>
    </lineage>
</organism>
<sequence>MHGSVSVNVCFVLALDAARSTARARARDRGRVVKRVTDETRSCVANLPGTACYESGVNGGRVEM</sequence>
<name>A0AAW9CPU7_BURTH</name>
<proteinExistence type="predicted"/>
<reference evidence="1" key="1">
    <citation type="submission" date="2018-08" db="EMBL/GenBank/DDBJ databases">
        <title>Identification of Burkholderia cepacia strains that express a Burkholderia pseudomallei-like capsular polysaccharide.</title>
        <authorList>
            <person name="Burtnick M.N."/>
            <person name="Vongsouvath M."/>
            <person name="Newton P."/>
            <person name="Wuthiekanun V."/>
            <person name="Limmathurotsakul D."/>
            <person name="Brett P.J."/>
            <person name="Chantratita N."/>
            <person name="Dance D.A."/>
        </authorList>
    </citation>
    <scope>NUCLEOTIDE SEQUENCE</scope>
    <source>
        <strain evidence="1">SBXCC001</strain>
    </source>
</reference>
<dbReference type="Proteomes" id="UP001272137">
    <property type="component" value="Unassembled WGS sequence"/>
</dbReference>
<evidence type="ECO:0000313" key="1">
    <source>
        <dbReference type="EMBL" id="MDW9251856.1"/>
    </source>
</evidence>